<gene>
    <name evidence="1" type="ORF">GCM10010280_66990</name>
</gene>
<dbReference type="EMBL" id="BMTU01000024">
    <property type="protein sequence ID" value="GGR09865.1"/>
    <property type="molecule type" value="Genomic_DNA"/>
</dbReference>
<organism evidence="1 2">
    <name type="scientific">Streptomyces pilosus</name>
    <dbReference type="NCBI Taxonomy" id="28893"/>
    <lineage>
        <taxon>Bacteria</taxon>
        <taxon>Bacillati</taxon>
        <taxon>Actinomycetota</taxon>
        <taxon>Actinomycetes</taxon>
        <taxon>Kitasatosporales</taxon>
        <taxon>Streptomycetaceae</taxon>
        <taxon>Streptomyces</taxon>
    </lineage>
</organism>
<reference evidence="1" key="2">
    <citation type="submission" date="2020-09" db="EMBL/GenBank/DDBJ databases">
        <authorList>
            <person name="Sun Q."/>
            <person name="Ohkuma M."/>
        </authorList>
    </citation>
    <scope>NUCLEOTIDE SEQUENCE</scope>
    <source>
        <strain evidence="1">JCM 4403</strain>
    </source>
</reference>
<name>A0A918C7J2_9ACTN</name>
<protein>
    <submittedName>
        <fullName evidence="1">Uncharacterized protein</fullName>
    </submittedName>
</protein>
<accession>A0A918C7J2</accession>
<sequence>MTRRQQARRCWSWSAPWGAEKADVRLCALYGAAAALDPVLRGFDHIGNDS</sequence>
<reference evidence="1" key="1">
    <citation type="journal article" date="2014" name="Int. J. Syst. Evol. Microbiol.">
        <title>Complete genome sequence of Corynebacterium casei LMG S-19264T (=DSM 44701T), isolated from a smear-ripened cheese.</title>
        <authorList>
            <consortium name="US DOE Joint Genome Institute (JGI-PGF)"/>
            <person name="Walter F."/>
            <person name="Albersmeier A."/>
            <person name="Kalinowski J."/>
            <person name="Ruckert C."/>
        </authorList>
    </citation>
    <scope>NUCLEOTIDE SEQUENCE</scope>
    <source>
        <strain evidence="1">JCM 4403</strain>
    </source>
</reference>
<dbReference type="RefSeq" id="WP_189561808.1">
    <property type="nucleotide sequence ID" value="NZ_BMTU01000024.1"/>
</dbReference>
<dbReference type="Proteomes" id="UP000656732">
    <property type="component" value="Unassembled WGS sequence"/>
</dbReference>
<proteinExistence type="predicted"/>
<comment type="caution">
    <text evidence="1">The sequence shown here is derived from an EMBL/GenBank/DDBJ whole genome shotgun (WGS) entry which is preliminary data.</text>
</comment>
<evidence type="ECO:0000313" key="2">
    <source>
        <dbReference type="Proteomes" id="UP000656732"/>
    </source>
</evidence>
<evidence type="ECO:0000313" key="1">
    <source>
        <dbReference type="EMBL" id="GGR09865.1"/>
    </source>
</evidence>
<dbReference type="AlphaFoldDB" id="A0A918C7J2"/>
<keyword evidence="2" id="KW-1185">Reference proteome</keyword>